<dbReference type="KEGG" id="goe:100907389"/>
<evidence type="ECO:0000259" key="2">
    <source>
        <dbReference type="PROSITE" id="PS51352"/>
    </source>
</evidence>
<feature type="domain" description="PITH" evidence="3">
    <location>
        <begin position="111"/>
        <end position="278"/>
    </location>
</feature>
<dbReference type="InterPro" id="IPR036249">
    <property type="entry name" value="Thioredoxin-like_sf"/>
</dbReference>
<dbReference type="FunFam" id="3.40.30.10:FF:000245">
    <property type="entry name" value="Thioredoxin"/>
    <property type="match status" value="1"/>
</dbReference>
<dbReference type="PANTHER" id="PTHR46115">
    <property type="entry name" value="THIOREDOXIN-LIKE PROTEIN 1"/>
    <property type="match status" value="1"/>
</dbReference>
<dbReference type="CDD" id="cd02947">
    <property type="entry name" value="TRX_family"/>
    <property type="match status" value="1"/>
</dbReference>
<evidence type="ECO:0000313" key="4">
    <source>
        <dbReference type="Proteomes" id="UP000694867"/>
    </source>
</evidence>
<evidence type="ECO:0000313" key="5">
    <source>
        <dbReference type="RefSeq" id="XP_028968035.1"/>
    </source>
</evidence>
<keyword evidence="4" id="KW-1185">Reference proteome</keyword>
<dbReference type="InterPro" id="IPR037047">
    <property type="entry name" value="PITH_dom_sf"/>
</dbReference>
<dbReference type="GO" id="GO:0005737">
    <property type="term" value="C:cytoplasm"/>
    <property type="evidence" value="ECO:0007669"/>
    <property type="project" value="UniProtKB-ARBA"/>
</dbReference>
<dbReference type="InterPro" id="IPR008979">
    <property type="entry name" value="Galactose-bd-like_sf"/>
</dbReference>
<dbReference type="GeneID" id="100907389"/>
<gene>
    <name evidence="5" type="primary">LOC100907389</name>
</gene>
<dbReference type="Pfam" id="PF00085">
    <property type="entry name" value="Thioredoxin"/>
    <property type="match status" value="1"/>
</dbReference>
<keyword evidence="1" id="KW-1015">Disulfide bond</keyword>
<dbReference type="InterPro" id="IPR013766">
    <property type="entry name" value="Thioredoxin_domain"/>
</dbReference>
<dbReference type="AlphaFoldDB" id="A0AAJ7SH89"/>
<dbReference type="PROSITE" id="PS51352">
    <property type="entry name" value="THIOREDOXIN_2"/>
    <property type="match status" value="1"/>
</dbReference>
<accession>A0AAJ7SH89</accession>
<dbReference type="PROSITE" id="PS51532">
    <property type="entry name" value="PITH"/>
    <property type="match status" value="1"/>
</dbReference>
<dbReference type="RefSeq" id="XP_028968035.1">
    <property type="nucleotide sequence ID" value="XM_029112202.1"/>
</dbReference>
<dbReference type="PRINTS" id="PR00421">
    <property type="entry name" value="THIOREDOXIN"/>
</dbReference>
<dbReference type="SUPFAM" id="SSF49785">
    <property type="entry name" value="Galactose-binding domain-like"/>
    <property type="match status" value="1"/>
</dbReference>
<dbReference type="Proteomes" id="UP000694867">
    <property type="component" value="Unplaced"/>
</dbReference>
<sequence length="282" mass="31207">MTIITVRNQAEFEAHMKAAGKRLVVADFTASWCGPCKQIAPHFTALSNTHAADAVFLKVDIDEARDVAESFNVTAVPTFIFFRNGQRLQNLRGSDSTILEAKINEFIAKGGSGEQPHKHGDIGVLISKKDSECLNESDENNFAKLMAGEGYLESDCDEQLLINIGFTQPVKLHSLRLTGPKNAPKTVCIYINQLHTLDFDAAASMQPVQMLELESKDTEKDAQIELKYVKFQNVSNIQLFVKDNQDGSDVTRIDQLQLFGTGLCSTNMSDFKRVSGHKGEVH</sequence>
<name>A0AAJ7SH89_9ACAR</name>
<proteinExistence type="predicted"/>
<dbReference type="PROSITE" id="PS00194">
    <property type="entry name" value="THIOREDOXIN_1"/>
    <property type="match status" value="1"/>
</dbReference>
<organism evidence="4 5">
    <name type="scientific">Galendromus occidentalis</name>
    <name type="common">western predatory mite</name>
    <dbReference type="NCBI Taxonomy" id="34638"/>
    <lineage>
        <taxon>Eukaryota</taxon>
        <taxon>Metazoa</taxon>
        <taxon>Ecdysozoa</taxon>
        <taxon>Arthropoda</taxon>
        <taxon>Chelicerata</taxon>
        <taxon>Arachnida</taxon>
        <taxon>Acari</taxon>
        <taxon>Parasitiformes</taxon>
        <taxon>Mesostigmata</taxon>
        <taxon>Gamasina</taxon>
        <taxon>Phytoseioidea</taxon>
        <taxon>Phytoseiidae</taxon>
        <taxon>Typhlodrominae</taxon>
        <taxon>Galendromus</taxon>
    </lineage>
</organism>
<evidence type="ECO:0000259" key="3">
    <source>
        <dbReference type="PROSITE" id="PS51532"/>
    </source>
</evidence>
<dbReference type="Gene3D" id="2.60.120.470">
    <property type="entry name" value="PITH domain"/>
    <property type="match status" value="1"/>
</dbReference>
<dbReference type="InterPro" id="IPR010400">
    <property type="entry name" value="PITH_dom"/>
</dbReference>
<dbReference type="Gene3D" id="3.40.30.10">
    <property type="entry name" value="Glutaredoxin"/>
    <property type="match status" value="1"/>
</dbReference>
<dbReference type="SUPFAM" id="SSF52833">
    <property type="entry name" value="Thioredoxin-like"/>
    <property type="match status" value="1"/>
</dbReference>
<dbReference type="InterPro" id="IPR017937">
    <property type="entry name" value="Thioredoxin_CS"/>
</dbReference>
<feature type="domain" description="Thioredoxin" evidence="2">
    <location>
        <begin position="1"/>
        <end position="108"/>
    </location>
</feature>
<protein>
    <submittedName>
        <fullName evidence="5">Thioredoxin-like protein 1</fullName>
    </submittedName>
</protein>
<dbReference type="CTD" id="38646"/>
<reference evidence="5" key="1">
    <citation type="submission" date="2025-08" db="UniProtKB">
        <authorList>
            <consortium name="RefSeq"/>
        </authorList>
    </citation>
    <scope>IDENTIFICATION</scope>
</reference>
<evidence type="ECO:0000256" key="1">
    <source>
        <dbReference type="ARBA" id="ARBA00023157"/>
    </source>
</evidence>
<dbReference type="Pfam" id="PF06201">
    <property type="entry name" value="PITH"/>
    <property type="match status" value="1"/>
</dbReference>